<dbReference type="RefSeq" id="WP_200275085.1">
    <property type="nucleotide sequence ID" value="NZ_JAENII010000001.1"/>
</dbReference>
<organism evidence="3 4">
    <name type="scientific">Haloferula rosea</name>
    <dbReference type="NCBI Taxonomy" id="490093"/>
    <lineage>
        <taxon>Bacteria</taxon>
        <taxon>Pseudomonadati</taxon>
        <taxon>Verrucomicrobiota</taxon>
        <taxon>Verrucomicrobiia</taxon>
        <taxon>Verrucomicrobiales</taxon>
        <taxon>Verrucomicrobiaceae</taxon>
        <taxon>Haloferula</taxon>
    </lineage>
</organism>
<evidence type="ECO:0000313" key="4">
    <source>
        <dbReference type="Proteomes" id="UP000658278"/>
    </source>
</evidence>
<dbReference type="PANTHER" id="PTHR30273">
    <property type="entry name" value="PERIPLASMIC SIGNAL SENSOR AND SIGMA FACTOR ACTIVATOR FECR-RELATED"/>
    <property type="match status" value="1"/>
</dbReference>
<dbReference type="AlphaFoldDB" id="A0A934R929"/>
<keyword evidence="1" id="KW-1133">Transmembrane helix</keyword>
<keyword evidence="4" id="KW-1185">Reference proteome</keyword>
<accession>A0A934R929</accession>
<dbReference type="GO" id="GO:0016989">
    <property type="term" value="F:sigma factor antagonist activity"/>
    <property type="evidence" value="ECO:0007669"/>
    <property type="project" value="TreeGrafter"/>
</dbReference>
<keyword evidence="1" id="KW-0472">Membrane</keyword>
<dbReference type="EMBL" id="JAENII010000001">
    <property type="protein sequence ID" value="MBK1825463.1"/>
    <property type="molecule type" value="Genomic_DNA"/>
</dbReference>
<proteinExistence type="predicted"/>
<dbReference type="Gene3D" id="2.60.120.1440">
    <property type="match status" value="1"/>
</dbReference>
<dbReference type="InterPro" id="IPR006860">
    <property type="entry name" value="FecR"/>
</dbReference>
<dbReference type="Pfam" id="PF04773">
    <property type="entry name" value="FecR"/>
    <property type="match status" value="1"/>
</dbReference>
<evidence type="ECO:0000256" key="1">
    <source>
        <dbReference type="SAM" id="Phobius"/>
    </source>
</evidence>
<feature type="transmembrane region" description="Helical" evidence="1">
    <location>
        <begin position="65"/>
        <end position="84"/>
    </location>
</feature>
<feature type="domain" description="FecR protein" evidence="2">
    <location>
        <begin position="115"/>
        <end position="210"/>
    </location>
</feature>
<reference evidence="3" key="1">
    <citation type="submission" date="2021-01" db="EMBL/GenBank/DDBJ databases">
        <title>Modified the classification status of verrucomicrobia.</title>
        <authorList>
            <person name="Feng X."/>
        </authorList>
    </citation>
    <scope>NUCLEOTIDE SEQUENCE</scope>
    <source>
        <strain evidence="3">KCTC 22201</strain>
    </source>
</reference>
<evidence type="ECO:0000259" key="2">
    <source>
        <dbReference type="Pfam" id="PF04773"/>
    </source>
</evidence>
<dbReference type="InterPro" id="IPR012373">
    <property type="entry name" value="Ferrdict_sens_TM"/>
</dbReference>
<name>A0A934R929_9BACT</name>
<evidence type="ECO:0000313" key="3">
    <source>
        <dbReference type="EMBL" id="MBK1825463.1"/>
    </source>
</evidence>
<comment type="caution">
    <text evidence="3">The sequence shown here is derived from an EMBL/GenBank/DDBJ whole genome shotgun (WGS) entry which is preliminary data.</text>
</comment>
<dbReference type="PANTHER" id="PTHR30273:SF2">
    <property type="entry name" value="PROTEIN FECR"/>
    <property type="match status" value="1"/>
</dbReference>
<keyword evidence="1" id="KW-0812">Transmembrane</keyword>
<protein>
    <submittedName>
        <fullName evidence="3">FecR domain-containing protein</fullName>
    </submittedName>
</protein>
<sequence>MKPEELRDRLVDLLLSESVGKQSPPDVRERVLQAVNALPEPSTVDFLSRPAPVPLQSAKRSRVPALAIAALLVLLLGGGVFLQAHRVKMARTPMLVEASGKVDRVGGALGPGESLTTGPGSAATLRYQDGTVVMVAADTRVMVMEGTTWDRSKRIRVMSGQVSADVMPQPDDHPLSFVSTDARCEVVGTLLSFQVAPERSRLEVQEGSVRFIGEGGGSRVLVDEGCFAEAGRSGFKHGRIPAPARVGIVGFTLMNAETDMPIRDEPLVSGEVISLSSLPTKKINIRADFEGEPPVSVRIDLRRRHGHPTGLPPHSTDLHMHPPYFVAGDHWGDGRPEDCAEWTPPLGFYELSAEAIYADAEKSEASRPMELEFQISR</sequence>
<gene>
    <name evidence="3" type="ORF">JIN81_00405</name>
</gene>
<dbReference type="Proteomes" id="UP000658278">
    <property type="component" value="Unassembled WGS sequence"/>
</dbReference>